<gene>
    <name evidence="2" type="ORF">SAMN05421507_12279</name>
</gene>
<protein>
    <recommendedName>
        <fullName evidence="1">DUF7336 domain-containing protein</fullName>
    </recommendedName>
</protein>
<dbReference type="STRING" id="641025.SAMN05421507_12279"/>
<dbReference type="OrthoDB" id="1453790at2"/>
<dbReference type="RefSeq" id="WP_090104014.1">
    <property type="nucleotide sequence ID" value="NZ_FNIX01000022.1"/>
</dbReference>
<dbReference type="InterPro" id="IPR055760">
    <property type="entry name" value="DUF7336"/>
</dbReference>
<dbReference type="Proteomes" id="UP000199691">
    <property type="component" value="Unassembled WGS sequence"/>
</dbReference>
<organism evidence="2 3">
    <name type="scientific">Lentzea jiangxiensis</name>
    <dbReference type="NCBI Taxonomy" id="641025"/>
    <lineage>
        <taxon>Bacteria</taxon>
        <taxon>Bacillati</taxon>
        <taxon>Actinomycetota</taxon>
        <taxon>Actinomycetes</taxon>
        <taxon>Pseudonocardiales</taxon>
        <taxon>Pseudonocardiaceae</taxon>
        <taxon>Lentzea</taxon>
    </lineage>
</organism>
<feature type="domain" description="DUF7336" evidence="1">
    <location>
        <begin position="39"/>
        <end position="89"/>
    </location>
</feature>
<keyword evidence="3" id="KW-1185">Reference proteome</keyword>
<evidence type="ECO:0000313" key="2">
    <source>
        <dbReference type="EMBL" id="SDP93683.1"/>
    </source>
</evidence>
<dbReference type="AlphaFoldDB" id="A0A1H0WSM9"/>
<name>A0A1H0WSM9_9PSEU</name>
<proteinExistence type="predicted"/>
<dbReference type="EMBL" id="FNIX01000022">
    <property type="protein sequence ID" value="SDP93683.1"/>
    <property type="molecule type" value="Genomic_DNA"/>
</dbReference>
<evidence type="ECO:0000259" key="1">
    <source>
        <dbReference type="Pfam" id="PF24024"/>
    </source>
</evidence>
<dbReference type="Pfam" id="PF24024">
    <property type="entry name" value="DUF7336"/>
    <property type="match status" value="1"/>
</dbReference>
<sequence>MGDRVFLLWHVHHVAEDESGAVKHFEPDGEFSAHEEKGDDVKLLGVYSSRENASARIERAKELDGFCDEPECFHIDEYTLDEDEWTTGFVVV</sequence>
<evidence type="ECO:0000313" key="3">
    <source>
        <dbReference type="Proteomes" id="UP000199691"/>
    </source>
</evidence>
<reference evidence="3" key="1">
    <citation type="submission" date="2016-10" db="EMBL/GenBank/DDBJ databases">
        <authorList>
            <person name="Varghese N."/>
            <person name="Submissions S."/>
        </authorList>
    </citation>
    <scope>NUCLEOTIDE SEQUENCE [LARGE SCALE GENOMIC DNA]</scope>
    <source>
        <strain evidence="3">CGMCC 4.6609</strain>
    </source>
</reference>
<accession>A0A1H0WSM9</accession>